<dbReference type="SUPFAM" id="SSF54909">
    <property type="entry name" value="Dimeric alpha+beta barrel"/>
    <property type="match status" value="1"/>
</dbReference>
<dbReference type="InterPro" id="IPR011008">
    <property type="entry name" value="Dimeric_a/b-barrel"/>
</dbReference>
<comment type="caution">
    <text evidence="1">The sequence shown here is derived from an EMBL/GenBank/DDBJ whole genome shotgun (WGS) entry which is preliminary data.</text>
</comment>
<organism evidence="1 2">
    <name type="scientific">Gordonia asplenii</name>
    <dbReference type="NCBI Taxonomy" id="2725283"/>
    <lineage>
        <taxon>Bacteria</taxon>
        <taxon>Bacillati</taxon>
        <taxon>Actinomycetota</taxon>
        <taxon>Actinomycetes</taxon>
        <taxon>Mycobacteriales</taxon>
        <taxon>Gordoniaceae</taxon>
        <taxon>Gordonia</taxon>
    </lineage>
</organism>
<dbReference type="AlphaFoldDB" id="A0A848KN80"/>
<name>A0A848KN80_9ACTN</name>
<evidence type="ECO:0008006" key="3">
    <source>
        <dbReference type="Google" id="ProtNLM"/>
    </source>
</evidence>
<evidence type="ECO:0000313" key="1">
    <source>
        <dbReference type="EMBL" id="NMO00136.1"/>
    </source>
</evidence>
<accession>A0A848KN80</accession>
<sequence>MTSDDPRVIGALWGVDDAALFGSQLRDALREQGVRRLQINMSDDAVGAAMRIGHYAEPIEAVVFCDGGAASNIVESLCTVASDVAAWEAEVRKPLDPDLPTGVRVDALSNVAFLRRPAELEYAQWRRRWLDEHTQVAIDTQSTFGYYQNIVVKPLTDNAIGVDAVVEELFPMAAIGDLHAFYGSGGDKALLQQRLAAMMASVGRMGADRDLDLVPTSRYDFPLGE</sequence>
<evidence type="ECO:0000313" key="2">
    <source>
        <dbReference type="Proteomes" id="UP000550729"/>
    </source>
</evidence>
<reference evidence="1 2" key="1">
    <citation type="submission" date="2020-04" db="EMBL/GenBank/DDBJ databases">
        <title>Gordonia sp. nov. TBRC 11910.</title>
        <authorList>
            <person name="Suriyachadkun C."/>
        </authorList>
    </citation>
    <scope>NUCLEOTIDE SEQUENCE [LARGE SCALE GENOMIC DNA]</scope>
    <source>
        <strain evidence="1 2">TBRC 11910</strain>
    </source>
</reference>
<dbReference type="EMBL" id="JABBNB010000002">
    <property type="protein sequence ID" value="NMO00136.1"/>
    <property type="molecule type" value="Genomic_DNA"/>
</dbReference>
<keyword evidence="2" id="KW-1185">Reference proteome</keyword>
<dbReference type="RefSeq" id="WP_170192650.1">
    <property type="nucleotide sequence ID" value="NZ_JABBNB010000002.1"/>
</dbReference>
<dbReference type="Proteomes" id="UP000550729">
    <property type="component" value="Unassembled WGS sequence"/>
</dbReference>
<gene>
    <name evidence="1" type="ORF">HH308_02775</name>
</gene>
<proteinExistence type="predicted"/>
<protein>
    <recommendedName>
        <fullName evidence="3">EthD domain-containing protein</fullName>
    </recommendedName>
</protein>